<feature type="compositionally biased region" description="Polar residues" evidence="1">
    <location>
        <begin position="1"/>
        <end position="15"/>
    </location>
</feature>
<dbReference type="Gramene" id="C.cajan_24149.t">
    <property type="protein sequence ID" value="C.cajan_24149.t.cds1"/>
    <property type="gene ID" value="C.cajan_24149"/>
</dbReference>
<evidence type="ECO:0000256" key="1">
    <source>
        <dbReference type="SAM" id="MobiDB-lite"/>
    </source>
</evidence>
<proteinExistence type="predicted"/>
<keyword evidence="3" id="KW-1185">Reference proteome</keyword>
<sequence length="55" mass="6174">MNISTSGAYSPSSNPETPPSGEYNQTSSSIVRPMGKKWQRERENQSQRKQLTSTQ</sequence>
<protein>
    <submittedName>
        <fullName evidence="2">Uncharacterized protein</fullName>
    </submittedName>
</protein>
<organism evidence="2 3">
    <name type="scientific">Cajanus cajan</name>
    <name type="common">Pigeon pea</name>
    <name type="synonym">Cajanus indicus</name>
    <dbReference type="NCBI Taxonomy" id="3821"/>
    <lineage>
        <taxon>Eukaryota</taxon>
        <taxon>Viridiplantae</taxon>
        <taxon>Streptophyta</taxon>
        <taxon>Embryophyta</taxon>
        <taxon>Tracheophyta</taxon>
        <taxon>Spermatophyta</taxon>
        <taxon>Magnoliopsida</taxon>
        <taxon>eudicotyledons</taxon>
        <taxon>Gunneridae</taxon>
        <taxon>Pentapetalae</taxon>
        <taxon>rosids</taxon>
        <taxon>fabids</taxon>
        <taxon>Fabales</taxon>
        <taxon>Fabaceae</taxon>
        <taxon>Papilionoideae</taxon>
        <taxon>50 kb inversion clade</taxon>
        <taxon>NPAAA clade</taxon>
        <taxon>indigoferoid/millettioid clade</taxon>
        <taxon>Phaseoleae</taxon>
        <taxon>Cajanus</taxon>
    </lineage>
</organism>
<accession>A0A151SEH3</accession>
<reference evidence="2" key="1">
    <citation type="journal article" date="2012" name="Nat. Biotechnol.">
        <title>Draft genome sequence of pigeonpea (Cajanus cajan), an orphan legume crop of resource-poor farmers.</title>
        <authorList>
            <person name="Varshney R.K."/>
            <person name="Chen W."/>
            <person name="Li Y."/>
            <person name="Bharti A.K."/>
            <person name="Saxena R.K."/>
            <person name="Schlueter J.A."/>
            <person name="Donoghue M.T."/>
            <person name="Azam S."/>
            <person name="Fan G."/>
            <person name="Whaley A.M."/>
            <person name="Farmer A.D."/>
            <person name="Sheridan J."/>
            <person name="Iwata A."/>
            <person name="Tuteja R."/>
            <person name="Penmetsa R.V."/>
            <person name="Wu W."/>
            <person name="Upadhyaya H.D."/>
            <person name="Yang S.P."/>
            <person name="Shah T."/>
            <person name="Saxena K.B."/>
            <person name="Michael T."/>
            <person name="McCombie W.R."/>
            <person name="Yang B."/>
            <person name="Zhang G."/>
            <person name="Yang H."/>
            <person name="Wang J."/>
            <person name="Spillane C."/>
            <person name="Cook D.R."/>
            <person name="May G.D."/>
            <person name="Xu X."/>
            <person name="Jackson S.A."/>
        </authorList>
    </citation>
    <scope>NUCLEOTIDE SEQUENCE [LARGE SCALE GENOMIC DNA]</scope>
</reference>
<dbReference type="EMBL" id="KQ483415">
    <property type="protein sequence ID" value="KYP53197.1"/>
    <property type="molecule type" value="Genomic_DNA"/>
</dbReference>
<evidence type="ECO:0000313" key="2">
    <source>
        <dbReference type="EMBL" id="KYP53197.1"/>
    </source>
</evidence>
<evidence type="ECO:0000313" key="3">
    <source>
        <dbReference type="Proteomes" id="UP000075243"/>
    </source>
</evidence>
<dbReference type="Proteomes" id="UP000075243">
    <property type="component" value="Unassembled WGS sequence"/>
</dbReference>
<dbReference type="AlphaFoldDB" id="A0A151SEH3"/>
<name>A0A151SEH3_CAJCA</name>
<feature type="region of interest" description="Disordered" evidence="1">
    <location>
        <begin position="1"/>
        <end position="55"/>
    </location>
</feature>
<gene>
    <name evidence="2" type="ORF">KK1_024823</name>
</gene>